<accession>A0ABP0P5N6</accession>
<keyword evidence="3" id="KW-1185">Reference proteome</keyword>
<dbReference type="EMBL" id="CAXAMM010033436">
    <property type="protein sequence ID" value="CAK9071350.1"/>
    <property type="molecule type" value="Genomic_DNA"/>
</dbReference>
<organism evidence="2 3">
    <name type="scientific">Durusdinium trenchii</name>
    <dbReference type="NCBI Taxonomy" id="1381693"/>
    <lineage>
        <taxon>Eukaryota</taxon>
        <taxon>Sar</taxon>
        <taxon>Alveolata</taxon>
        <taxon>Dinophyceae</taxon>
        <taxon>Suessiales</taxon>
        <taxon>Symbiodiniaceae</taxon>
        <taxon>Durusdinium</taxon>
    </lineage>
</organism>
<reference evidence="2 3" key="1">
    <citation type="submission" date="2024-02" db="EMBL/GenBank/DDBJ databases">
        <authorList>
            <person name="Chen Y."/>
            <person name="Shah S."/>
            <person name="Dougan E. K."/>
            <person name="Thang M."/>
            <person name="Chan C."/>
        </authorList>
    </citation>
    <scope>NUCLEOTIDE SEQUENCE [LARGE SCALE GENOMIC DNA]</scope>
</reference>
<dbReference type="Gene3D" id="1.10.3260.10">
    <property type="entry name" value="DNA ligase, ATP-dependent, N-terminal domain"/>
    <property type="match status" value="1"/>
</dbReference>
<sequence>MQLRDSGGRQKLLKKPQPLTAGSVRKALLALSELSGQGVERAKTARLSALLRAAEGGAGGGPWRG</sequence>
<comment type="caution">
    <text evidence="2">The sequence shown here is derived from an EMBL/GenBank/DDBJ whole genome shotgun (WGS) entry which is preliminary data.</text>
</comment>
<protein>
    <submittedName>
        <fullName evidence="2">Uncharacterized protein</fullName>
    </submittedName>
</protein>
<feature type="non-terminal residue" evidence="2">
    <location>
        <position position="65"/>
    </location>
</feature>
<proteinExistence type="predicted"/>
<evidence type="ECO:0000313" key="3">
    <source>
        <dbReference type="Proteomes" id="UP001642464"/>
    </source>
</evidence>
<dbReference type="SUPFAM" id="SSF117018">
    <property type="entry name" value="ATP-dependent DNA ligase DNA-binding domain"/>
    <property type="match status" value="1"/>
</dbReference>
<dbReference type="Proteomes" id="UP001642464">
    <property type="component" value="Unassembled WGS sequence"/>
</dbReference>
<gene>
    <name evidence="2" type="ORF">SCF082_LOCUS35329</name>
</gene>
<dbReference type="InterPro" id="IPR036599">
    <property type="entry name" value="DNA_ligase_N_sf"/>
</dbReference>
<name>A0ABP0P5N6_9DINO</name>
<evidence type="ECO:0000256" key="1">
    <source>
        <dbReference type="ARBA" id="ARBA00022598"/>
    </source>
</evidence>
<evidence type="ECO:0000313" key="2">
    <source>
        <dbReference type="EMBL" id="CAK9071350.1"/>
    </source>
</evidence>
<keyword evidence="1" id="KW-0436">Ligase</keyword>